<sequence length="96" mass="10564">MADALHHPDLQIGVLYADHSDPLSSVIPLADAPAAVSVTRRTINRWIAAKRLRVITPPGTTGRYVIKRELLACERDRHLASHQGRPGARVRLDALT</sequence>
<proteinExistence type="predicted"/>
<evidence type="ECO:0000313" key="2">
    <source>
        <dbReference type="Proteomes" id="UP000468735"/>
    </source>
</evidence>
<gene>
    <name evidence="1" type="ORF">F8566_20205</name>
</gene>
<reference evidence="1 2" key="1">
    <citation type="submission" date="2019-09" db="EMBL/GenBank/DDBJ databases">
        <title>Actinomadura physcomitrii sp. nov., a novel actinomycete isolated from moss [Physcomitrium sphaericum (Ludw) Fuernr].</title>
        <authorList>
            <person name="Zhuang X."/>
            <person name="Liu C."/>
        </authorList>
    </citation>
    <scope>NUCLEOTIDE SEQUENCE [LARGE SCALE GENOMIC DNA]</scope>
    <source>
        <strain evidence="1 2">HMC1</strain>
    </source>
</reference>
<comment type="caution">
    <text evidence="1">The sequence shown here is derived from an EMBL/GenBank/DDBJ whole genome shotgun (WGS) entry which is preliminary data.</text>
</comment>
<evidence type="ECO:0000313" key="1">
    <source>
        <dbReference type="EMBL" id="KAB2347337.1"/>
    </source>
</evidence>
<accession>A0A6H9Z249</accession>
<organism evidence="1 2">
    <name type="scientific">Actinomadura rudentiformis</name>
    <dbReference type="NCBI Taxonomy" id="359158"/>
    <lineage>
        <taxon>Bacteria</taxon>
        <taxon>Bacillati</taxon>
        <taxon>Actinomycetota</taxon>
        <taxon>Actinomycetes</taxon>
        <taxon>Streptosporangiales</taxon>
        <taxon>Thermomonosporaceae</taxon>
        <taxon>Actinomadura</taxon>
    </lineage>
</organism>
<evidence type="ECO:0008006" key="3">
    <source>
        <dbReference type="Google" id="ProtNLM"/>
    </source>
</evidence>
<dbReference type="EMBL" id="WBMT01000009">
    <property type="protein sequence ID" value="KAB2347337.1"/>
    <property type="molecule type" value="Genomic_DNA"/>
</dbReference>
<dbReference type="AlphaFoldDB" id="A0A6H9Z249"/>
<dbReference type="OrthoDB" id="4870800at2"/>
<dbReference type="RefSeq" id="WP_151562076.1">
    <property type="nucleotide sequence ID" value="NZ_WBMT01000009.1"/>
</dbReference>
<name>A0A6H9Z249_9ACTN</name>
<dbReference type="Proteomes" id="UP000468735">
    <property type="component" value="Unassembled WGS sequence"/>
</dbReference>
<keyword evidence="2" id="KW-1185">Reference proteome</keyword>
<protein>
    <recommendedName>
        <fullName evidence="3">Helix-turn-helix domain-containing protein</fullName>
    </recommendedName>
</protein>